<sequence length="363" mass="39722">MFLADSDLFDIAGLCISLMYLNLKGCVSISDVGLSRFIDKCKVLHSIVASDTSFGKDSVAVLCSGISGSSRASKLLKLHIGGCYDIDEATLQELVSQLYLVKSLCLRNTNLVDDALYSFSGSSLERLHVSSTKVSGAALAYLVRKNPSLKNFKARDCKNLCQQERNGELYSALRETFSIEKISLGWGFTPFSLEALKPAITSMRTISVGLGGSLGQDALTKLPVISPMLQKVSLYFQVLSDDVIQSIMKSLSHLQMLALCYCLGDISPSSFNISMPNLKMLMLERVTPWMTNDHLIILTGSFPNLIKLSLLGCKFLNLDSQVIIAQRWPGLISLRLESLCSLGSFVPQHNYVIRVKGLDLSPG</sequence>
<accession>A0AAN8W0W7</accession>
<reference evidence="1 2" key="1">
    <citation type="submission" date="2023-12" db="EMBL/GenBank/DDBJ databases">
        <title>A high-quality genome assembly for Dillenia turbinata (Dilleniales).</title>
        <authorList>
            <person name="Chanderbali A."/>
        </authorList>
    </citation>
    <scope>NUCLEOTIDE SEQUENCE [LARGE SCALE GENOMIC DNA]</scope>
    <source>
        <strain evidence="1">LSX21</strain>
        <tissue evidence="1">Leaf</tissue>
    </source>
</reference>
<keyword evidence="2" id="KW-1185">Reference proteome</keyword>
<proteinExistence type="predicted"/>
<gene>
    <name evidence="1" type="ORF">RJ641_025106</name>
</gene>
<evidence type="ECO:0000313" key="2">
    <source>
        <dbReference type="Proteomes" id="UP001370490"/>
    </source>
</evidence>
<dbReference type="PANTHER" id="PTHR13318:SF190">
    <property type="entry name" value="PARTNER OF PAIRED, ISOFORM B"/>
    <property type="match status" value="1"/>
</dbReference>
<dbReference type="GO" id="GO:0031146">
    <property type="term" value="P:SCF-dependent proteasomal ubiquitin-dependent protein catabolic process"/>
    <property type="evidence" value="ECO:0007669"/>
    <property type="project" value="TreeGrafter"/>
</dbReference>
<comment type="caution">
    <text evidence="1">The sequence shown here is derived from an EMBL/GenBank/DDBJ whole genome shotgun (WGS) entry which is preliminary data.</text>
</comment>
<dbReference type="Proteomes" id="UP001370490">
    <property type="component" value="Unassembled WGS sequence"/>
</dbReference>
<dbReference type="InterPro" id="IPR032675">
    <property type="entry name" value="LRR_dom_sf"/>
</dbReference>
<dbReference type="Gene3D" id="3.80.10.10">
    <property type="entry name" value="Ribonuclease Inhibitor"/>
    <property type="match status" value="2"/>
</dbReference>
<dbReference type="PANTHER" id="PTHR13318">
    <property type="entry name" value="PARTNER OF PAIRED, ISOFORM B-RELATED"/>
    <property type="match status" value="1"/>
</dbReference>
<protein>
    <submittedName>
        <fullName evidence="1">Uncharacterized protein</fullName>
    </submittedName>
</protein>
<dbReference type="GO" id="GO:0019005">
    <property type="term" value="C:SCF ubiquitin ligase complex"/>
    <property type="evidence" value="ECO:0007669"/>
    <property type="project" value="TreeGrafter"/>
</dbReference>
<dbReference type="InterPro" id="IPR006553">
    <property type="entry name" value="Leu-rich_rpt_Cys-con_subtyp"/>
</dbReference>
<dbReference type="SMART" id="SM00367">
    <property type="entry name" value="LRR_CC"/>
    <property type="match status" value="4"/>
</dbReference>
<dbReference type="EMBL" id="JBAMMX010000003">
    <property type="protein sequence ID" value="KAK6944004.1"/>
    <property type="molecule type" value="Genomic_DNA"/>
</dbReference>
<evidence type="ECO:0000313" key="1">
    <source>
        <dbReference type="EMBL" id="KAK6944004.1"/>
    </source>
</evidence>
<dbReference type="SUPFAM" id="SSF52047">
    <property type="entry name" value="RNI-like"/>
    <property type="match status" value="1"/>
</dbReference>
<organism evidence="1 2">
    <name type="scientific">Dillenia turbinata</name>
    <dbReference type="NCBI Taxonomy" id="194707"/>
    <lineage>
        <taxon>Eukaryota</taxon>
        <taxon>Viridiplantae</taxon>
        <taxon>Streptophyta</taxon>
        <taxon>Embryophyta</taxon>
        <taxon>Tracheophyta</taxon>
        <taxon>Spermatophyta</taxon>
        <taxon>Magnoliopsida</taxon>
        <taxon>eudicotyledons</taxon>
        <taxon>Gunneridae</taxon>
        <taxon>Pentapetalae</taxon>
        <taxon>Dilleniales</taxon>
        <taxon>Dilleniaceae</taxon>
        <taxon>Dillenia</taxon>
    </lineage>
</organism>
<dbReference type="AlphaFoldDB" id="A0AAN8W0W7"/>
<name>A0AAN8W0W7_9MAGN</name>